<dbReference type="Gene3D" id="3.90.76.10">
    <property type="entry name" value="Dipeptide-binding Protein, Domain 1"/>
    <property type="match status" value="1"/>
</dbReference>
<name>A0A5C4XM34_9HYPH</name>
<dbReference type="PROSITE" id="PS51318">
    <property type="entry name" value="TAT"/>
    <property type="match status" value="1"/>
</dbReference>
<dbReference type="InterPro" id="IPR000914">
    <property type="entry name" value="SBP_5_dom"/>
</dbReference>
<dbReference type="PIRSF" id="PIRSF002741">
    <property type="entry name" value="MppA"/>
    <property type="match status" value="1"/>
</dbReference>
<dbReference type="SUPFAM" id="SSF53850">
    <property type="entry name" value="Periplasmic binding protein-like II"/>
    <property type="match status" value="1"/>
</dbReference>
<accession>A0A5C4XM34</accession>
<evidence type="ECO:0000256" key="2">
    <source>
        <dbReference type="ARBA" id="ARBA00005695"/>
    </source>
</evidence>
<keyword evidence="5" id="KW-1185">Reference proteome</keyword>
<dbReference type="CDD" id="cd08503">
    <property type="entry name" value="PBP2_NikA_DppA_OppA_like_17"/>
    <property type="match status" value="1"/>
</dbReference>
<dbReference type="OrthoDB" id="9803988at2"/>
<dbReference type="PANTHER" id="PTHR30290">
    <property type="entry name" value="PERIPLASMIC BINDING COMPONENT OF ABC TRANSPORTER"/>
    <property type="match status" value="1"/>
</dbReference>
<dbReference type="Gene3D" id="3.40.190.10">
    <property type="entry name" value="Periplasmic binding protein-like II"/>
    <property type="match status" value="1"/>
</dbReference>
<dbReference type="RefSeq" id="WP_139676597.1">
    <property type="nucleotide sequence ID" value="NZ_VDMN01000002.1"/>
</dbReference>
<evidence type="ECO:0000256" key="1">
    <source>
        <dbReference type="ARBA" id="ARBA00004418"/>
    </source>
</evidence>
<dbReference type="Gene3D" id="3.10.105.10">
    <property type="entry name" value="Dipeptide-binding Protein, Domain 3"/>
    <property type="match status" value="1"/>
</dbReference>
<dbReference type="EMBL" id="VDMN01000002">
    <property type="protein sequence ID" value="TNM63690.1"/>
    <property type="molecule type" value="Genomic_DNA"/>
</dbReference>
<comment type="subcellular location">
    <subcellularLocation>
        <location evidence="1">Periplasm</location>
    </subcellularLocation>
</comment>
<comment type="caution">
    <text evidence="4">The sequence shown here is derived from an EMBL/GenBank/DDBJ whole genome shotgun (WGS) entry which is preliminary data.</text>
</comment>
<dbReference type="GO" id="GO:1904680">
    <property type="term" value="F:peptide transmembrane transporter activity"/>
    <property type="evidence" value="ECO:0007669"/>
    <property type="project" value="TreeGrafter"/>
</dbReference>
<evidence type="ECO:0000313" key="4">
    <source>
        <dbReference type="EMBL" id="TNM63690.1"/>
    </source>
</evidence>
<dbReference type="AlphaFoldDB" id="A0A5C4XM34"/>
<evidence type="ECO:0000313" key="5">
    <source>
        <dbReference type="Proteomes" id="UP000311605"/>
    </source>
</evidence>
<sequence>MTSFMISRRSVMMGLAGGLAATALIPGIDMSEALAADTPKAGGTLKISHSTRIATLNVLNCSGPAEYPVVDMLYSGLTRMGPDNKPMADLAERWEGSEDAKTFTFYLRKGIVFHDGTPCTADDVVATYQAILNPDIPAAARSVLNMIEKIEAVDATTVKFTLKTPFADLPISTAHANARIVSKVALSGPREKLDTTANGTGPFKLETYDSARMVRLVKNENYFIKGKPYLDGIDMMLFPDLAAESANFLSGAVDVMLVVQQADFQRIADATGITAQRIPSGRFVNITMRQDQKPFDDVRVRKALAMSVDRPTLVDLVLEGLGRPAYDNLVSPEFPYAIETPEIAYDPAGAKKLLAEAGYPDGIKIKLVASNRPAIRAQVAIALKQMALPAGFDIEVETMPHDTYLANVWMKGQFYMGYWGMQATEDATFNLLLTSNASYEDTAWKNKDFDKLIADARATVDPAKRKELYAKAQQLQLDETPYIVPIFEDILTASGKGAEDWTIAPLSRYYYAENVWLNKA</sequence>
<dbReference type="GO" id="GO:0015833">
    <property type="term" value="P:peptide transport"/>
    <property type="evidence" value="ECO:0007669"/>
    <property type="project" value="TreeGrafter"/>
</dbReference>
<dbReference type="InterPro" id="IPR030678">
    <property type="entry name" value="Peptide/Ni-bd"/>
</dbReference>
<dbReference type="GO" id="GO:0043190">
    <property type="term" value="C:ATP-binding cassette (ABC) transporter complex"/>
    <property type="evidence" value="ECO:0007669"/>
    <property type="project" value="InterPro"/>
</dbReference>
<feature type="domain" description="Solute-binding protein family 5" evidence="3">
    <location>
        <begin position="86"/>
        <end position="437"/>
    </location>
</feature>
<dbReference type="Pfam" id="PF00496">
    <property type="entry name" value="SBP_bac_5"/>
    <property type="match status" value="1"/>
</dbReference>
<dbReference type="InterPro" id="IPR039424">
    <property type="entry name" value="SBP_5"/>
</dbReference>
<gene>
    <name evidence="4" type="ORF">FHP24_12930</name>
</gene>
<proteinExistence type="inferred from homology"/>
<dbReference type="InterPro" id="IPR006311">
    <property type="entry name" value="TAT_signal"/>
</dbReference>
<reference evidence="4 5" key="1">
    <citation type="submission" date="2019-06" db="EMBL/GenBank/DDBJ databases">
        <title>The draft genome of Rhizobium smilacinae PTYR-5.</title>
        <authorList>
            <person name="Liu L."/>
            <person name="Li L."/>
            <person name="Zhang X."/>
        </authorList>
    </citation>
    <scope>NUCLEOTIDE SEQUENCE [LARGE SCALE GENOMIC DNA]</scope>
    <source>
        <strain evidence="4 5">PTYR-5</strain>
    </source>
</reference>
<dbReference type="Proteomes" id="UP000311605">
    <property type="component" value="Unassembled WGS sequence"/>
</dbReference>
<comment type="similarity">
    <text evidence="2">Belongs to the bacterial solute-binding protein 5 family.</text>
</comment>
<organism evidence="4 5">
    <name type="scientific">Aliirhizobium smilacinae</name>
    <dbReference type="NCBI Taxonomy" id="1395944"/>
    <lineage>
        <taxon>Bacteria</taxon>
        <taxon>Pseudomonadati</taxon>
        <taxon>Pseudomonadota</taxon>
        <taxon>Alphaproteobacteria</taxon>
        <taxon>Hyphomicrobiales</taxon>
        <taxon>Rhizobiaceae</taxon>
        <taxon>Aliirhizobium</taxon>
    </lineage>
</organism>
<protein>
    <submittedName>
        <fullName evidence="4">ABC transporter substrate-binding protein</fullName>
    </submittedName>
</protein>
<dbReference type="GO" id="GO:0030288">
    <property type="term" value="C:outer membrane-bounded periplasmic space"/>
    <property type="evidence" value="ECO:0007669"/>
    <property type="project" value="UniProtKB-ARBA"/>
</dbReference>
<evidence type="ECO:0000259" key="3">
    <source>
        <dbReference type="Pfam" id="PF00496"/>
    </source>
</evidence>